<keyword evidence="2" id="KW-1185">Reference proteome</keyword>
<comment type="caution">
    <text evidence="1">The sequence shown here is derived from an EMBL/GenBank/DDBJ whole genome shotgun (WGS) entry which is preliminary data.</text>
</comment>
<proteinExistence type="predicted"/>
<accession>A0ABV6ZVN4</accession>
<dbReference type="RefSeq" id="WP_343165439.1">
    <property type="nucleotide sequence ID" value="NZ_JBHRSV010000004.1"/>
</dbReference>
<name>A0ABV6ZVN4_9PROT</name>
<evidence type="ECO:0000313" key="2">
    <source>
        <dbReference type="Proteomes" id="UP001595379"/>
    </source>
</evidence>
<sequence>MPNFNPPALLPGRIHFASRLMDIDDHRKAKRTKFWIYCIANPVSGLTYYACEPEFVDYAADAVARGILPVFGGAS</sequence>
<protein>
    <submittedName>
        <fullName evidence="1">Uncharacterized protein</fullName>
    </submittedName>
</protein>
<dbReference type="EMBL" id="JBHRSV010000004">
    <property type="protein sequence ID" value="MFC2925499.1"/>
    <property type="molecule type" value="Genomic_DNA"/>
</dbReference>
<reference evidence="2" key="1">
    <citation type="journal article" date="2019" name="Int. J. Syst. Evol. Microbiol.">
        <title>The Global Catalogue of Microorganisms (GCM) 10K type strain sequencing project: providing services to taxonomists for standard genome sequencing and annotation.</title>
        <authorList>
            <consortium name="The Broad Institute Genomics Platform"/>
            <consortium name="The Broad Institute Genome Sequencing Center for Infectious Disease"/>
            <person name="Wu L."/>
            <person name="Ma J."/>
        </authorList>
    </citation>
    <scope>NUCLEOTIDE SEQUENCE [LARGE SCALE GENOMIC DNA]</scope>
    <source>
        <strain evidence="2">KCTC 52487</strain>
    </source>
</reference>
<evidence type="ECO:0000313" key="1">
    <source>
        <dbReference type="EMBL" id="MFC2925499.1"/>
    </source>
</evidence>
<gene>
    <name evidence="1" type="ORF">ACFOOR_05220</name>
</gene>
<dbReference type="Proteomes" id="UP001595379">
    <property type="component" value="Unassembled WGS sequence"/>
</dbReference>
<organism evidence="1 2">
    <name type="scientific">Hyphobacterium vulgare</name>
    <dbReference type="NCBI Taxonomy" id="1736751"/>
    <lineage>
        <taxon>Bacteria</taxon>
        <taxon>Pseudomonadati</taxon>
        <taxon>Pseudomonadota</taxon>
        <taxon>Alphaproteobacteria</taxon>
        <taxon>Maricaulales</taxon>
        <taxon>Maricaulaceae</taxon>
        <taxon>Hyphobacterium</taxon>
    </lineage>
</organism>